<evidence type="ECO:0000313" key="2">
    <source>
        <dbReference type="Proteomes" id="UP000321040"/>
    </source>
</evidence>
<gene>
    <name evidence="1" type="ORF">SKL01_19040</name>
</gene>
<reference evidence="1 2" key="1">
    <citation type="submission" date="2019-07" db="EMBL/GenBank/DDBJ databases">
        <title>Whole genome shotgun sequence of Staphylococcus kloosii NBRC 109624.</title>
        <authorList>
            <person name="Hosoyama A."/>
            <person name="Uohara A."/>
            <person name="Ohji S."/>
            <person name="Ichikawa N."/>
        </authorList>
    </citation>
    <scope>NUCLEOTIDE SEQUENCE [LARGE SCALE GENOMIC DNA]</scope>
    <source>
        <strain evidence="1 2">NBRC 109624</strain>
    </source>
</reference>
<sequence>MNVENEFFINPEEINVDWGQLITDEYELVEAGYPSLLLEEWITNNQLKPFSEQGGKRHFYTKDVFKLTVYHVLNQNNMKHDDKVVD</sequence>
<keyword evidence="2" id="KW-1185">Reference proteome</keyword>
<dbReference type="Proteomes" id="UP000321040">
    <property type="component" value="Unassembled WGS sequence"/>
</dbReference>
<comment type="caution">
    <text evidence="1">The sequence shown here is derived from an EMBL/GenBank/DDBJ whole genome shotgun (WGS) entry which is preliminary data.</text>
</comment>
<organism evidence="1 2">
    <name type="scientific">Staphylococcus kloosii</name>
    <dbReference type="NCBI Taxonomy" id="29384"/>
    <lineage>
        <taxon>Bacteria</taxon>
        <taxon>Bacillati</taxon>
        <taxon>Bacillota</taxon>
        <taxon>Bacilli</taxon>
        <taxon>Bacillales</taxon>
        <taxon>Staphylococcaceae</taxon>
        <taxon>Staphylococcus</taxon>
    </lineage>
</organism>
<dbReference type="EMBL" id="BKAQ01000016">
    <property type="protein sequence ID" value="GEP82726.1"/>
    <property type="molecule type" value="Genomic_DNA"/>
</dbReference>
<name>A0ABQ0XMT8_9STAP</name>
<protein>
    <recommendedName>
        <fullName evidence="3">MerR family transcriptional regulator</fullName>
    </recommendedName>
</protein>
<dbReference type="RefSeq" id="WP_103296177.1">
    <property type="nucleotide sequence ID" value="NZ_BKAQ01000016.1"/>
</dbReference>
<accession>A0ABQ0XMT8</accession>
<evidence type="ECO:0008006" key="3">
    <source>
        <dbReference type="Google" id="ProtNLM"/>
    </source>
</evidence>
<proteinExistence type="predicted"/>
<dbReference type="GeneID" id="69903981"/>
<evidence type="ECO:0000313" key="1">
    <source>
        <dbReference type="EMBL" id="GEP82726.1"/>
    </source>
</evidence>